<dbReference type="PROSITE" id="PS51154">
    <property type="entry name" value="MACRO"/>
    <property type="match status" value="1"/>
</dbReference>
<dbReference type="Proteomes" id="UP000019132">
    <property type="component" value="Unassembled WGS sequence"/>
</dbReference>
<dbReference type="HOGENOM" id="CLU_2534468_0_0_1"/>
<name>K3XDB0_GLOUD</name>
<dbReference type="AlphaFoldDB" id="K3XDB0"/>
<dbReference type="InterPro" id="IPR002589">
    <property type="entry name" value="Macro_dom"/>
</dbReference>
<keyword evidence="3" id="KW-1185">Reference proteome</keyword>
<dbReference type="EMBL" id="ADOS01000223">
    <property type="status" value="NOT_ANNOTATED_CDS"/>
    <property type="molecule type" value="Genomic_DNA"/>
</dbReference>
<proteinExistence type="predicted"/>
<protein>
    <recommendedName>
        <fullName evidence="1">Macro domain-containing protein</fullName>
    </recommendedName>
</protein>
<organism evidence="2 3">
    <name type="scientific">Globisporangium ultimum (strain ATCC 200006 / CBS 805.95 / DAOM BR144)</name>
    <name type="common">Pythium ultimum</name>
    <dbReference type="NCBI Taxonomy" id="431595"/>
    <lineage>
        <taxon>Eukaryota</taxon>
        <taxon>Sar</taxon>
        <taxon>Stramenopiles</taxon>
        <taxon>Oomycota</taxon>
        <taxon>Peronosporomycetes</taxon>
        <taxon>Pythiales</taxon>
        <taxon>Pythiaceae</taxon>
        <taxon>Globisporangium</taxon>
    </lineage>
</organism>
<dbReference type="InterPro" id="IPR043472">
    <property type="entry name" value="Macro_dom-like"/>
</dbReference>
<reference evidence="3" key="2">
    <citation type="submission" date="2010-04" db="EMBL/GenBank/DDBJ databases">
        <authorList>
            <person name="Buell R."/>
            <person name="Hamilton J."/>
            <person name="Hostetler J."/>
        </authorList>
    </citation>
    <scope>NUCLEOTIDE SEQUENCE [LARGE SCALE GENOMIC DNA]</scope>
    <source>
        <strain evidence="3">DAOM:BR144</strain>
    </source>
</reference>
<dbReference type="EnsemblProtists" id="PYU1_T015209">
    <property type="protein sequence ID" value="PYU1_T015209"/>
    <property type="gene ID" value="PYU1_G015178"/>
</dbReference>
<dbReference type="InParanoid" id="K3XDB0"/>
<evidence type="ECO:0000313" key="2">
    <source>
        <dbReference type="EnsemblProtists" id="PYU1_T015209"/>
    </source>
</evidence>
<feature type="domain" description="Macro" evidence="1">
    <location>
        <begin position="4"/>
        <end position="84"/>
    </location>
</feature>
<dbReference type="SUPFAM" id="SSF52949">
    <property type="entry name" value="Macro domain-like"/>
    <property type="match status" value="1"/>
</dbReference>
<reference evidence="3" key="1">
    <citation type="journal article" date="2010" name="Genome Biol.">
        <title>Genome sequence of the necrotrophic plant pathogen Pythium ultimum reveals original pathogenicity mechanisms and effector repertoire.</title>
        <authorList>
            <person name="Levesque C.A."/>
            <person name="Brouwer H."/>
            <person name="Cano L."/>
            <person name="Hamilton J.P."/>
            <person name="Holt C."/>
            <person name="Huitema E."/>
            <person name="Raffaele S."/>
            <person name="Robideau G.P."/>
            <person name="Thines M."/>
            <person name="Win J."/>
            <person name="Zerillo M.M."/>
            <person name="Beakes G.W."/>
            <person name="Boore J.L."/>
            <person name="Busam D."/>
            <person name="Dumas B."/>
            <person name="Ferriera S."/>
            <person name="Fuerstenberg S.I."/>
            <person name="Gachon C.M."/>
            <person name="Gaulin E."/>
            <person name="Govers F."/>
            <person name="Grenville-Briggs L."/>
            <person name="Horner N."/>
            <person name="Hostetler J."/>
            <person name="Jiang R.H."/>
            <person name="Johnson J."/>
            <person name="Krajaejun T."/>
            <person name="Lin H."/>
            <person name="Meijer H.J."/>
            <person name="Moore B."/>
            <person name="Morris P."/>
            <person name="Phuntmart V."/>
            <person name="Puiu D."/>
            <person name="Shetty J."/>
            <person name="Stajich J.E."/>
            <person name="Tripathy S."/>
            <person name="Wawra S."/>
            <person name="van West P."/>
            <person name="Whitty B.R."/>
            <person name="Coutinho P.M."/>
            <person name="Henrissat B."/>
            <person name="Martin F."/>
            <person name="Thomas P.D."/>
            <person name="Tyler B.M."/>
            <person name="De Vries R.P."/>
            <person name="Kamoun S."/>
            <person name="Yandell M."/>
            <person name="Tisserat N."/>
            <person name="Buell C.R."/>
        </authorList>
    </citation>
    <scope>NUCLEOTIDE SEQUENCE</scope>
    <source>
        <strain evidence="3">DAOM:BR144</strain>
    </source>
</reference>
<sequence>MLTRSQTKALVHFDSSVKIIRGDIGTLQDIDGAPVDALAFPTHSHLTFNNIGAAAAIFRRAGQELNTYVTSAWVRGNHPTGDVV</sequence>
<reference evidence="2" key="3">
    <citation type="submission" date="2015-02" db="UniProtKB">
        <authorList>
            <consortium name="EnsemblProtists"/>
        </authorList>
    </citation>
    <scope>IDENTIFICATION</scope>
    <source>
        <strain evidence="2">DAOM BR144</strain>
    </source>
</reference>
<dbReference type="Gene3D" id="3.40.220.10">
    <property type="entry name" value="Leucine Aminopeptidase, subunit E, domain 1"/>
    <property type="match status" value="1"/>
</dbReference>
<evidence type="ECO:0000313" key="3">
    <source>
        <dbReference type="Proteomes" id="UP000019132"/>
    </source>
</evidence>
<accession>K3XDB0</accession>
<dbReference type="VEuPathDB" id="FungiDB:PYU1_G015178"/>
<evidence type="ECO:0000259" key="1">
    <source>
        <dbReference type="PROSITE" id="PS51154"/>
    </source>
</evidence>